<gene>
    <name evidence="2" type="ORF">TM448B01641_0013</name>
</gene>
<feature type="coiled-coil region" evidence="1">
    <location>
        <begin position="682"/>
        <end position="709"/>
    </location>
</feature>
<name>A0A6M3XTM4_9ZZZZ</name>
<evidence type="ECO:0000313" key="2">
    <source>
        <dbReference type="EMBL" id="QJH99665.1"/>
    </source>
</evidence>
<dbReference type="EMBL" id="MT144801">
    <property type="protein sequence ID" value="QJH99665.1"/>
    <property type="molecule type" value="Genomic_DNA"/>
</dbReference>
<evidence type="ECO:0000256" key="1">
    <source>
        <dbReference type="SAM" id="Coils"/>
    </source>
</evidence>
<sequence length="809" mass="90130">MAFVDQINDYVGNFTDIAALDKWLTTAAKKIIDLLPLDKAEKYTVDVVDAGSGIAVTGHRILRVHKGGYRARLVDAGLKTQLLPTSGSIYQATTTDPTYYIEHTKCYVLPSGGTVIAILYPTVVNTDTAILAFPLELENAVILYAAIQARIQQLSTLSQTTLGGLSLATTDVPATPLAPSFIYTNATGSIIVATTIGSLGIAPTYTKPTVSLTTAIAVLDLVAIIVPTVPTVPSFMYTDATGSTIVTTTIGSLGIAPTYTKPTLSLSPIPSDLVVGAIIPSSPSVPSYTYTDAVAASLITSIIDFTTITLPTFDSTAITYPSTAFPIAVSITPTNPGTPSFTHTDLIENIVIINNLILDLDTYFTALDDATTGYINGVQDVELANTKINEIQAKLAEVRTELEIGLQQAIKNADASNDIDKFNSTHQLQKEVQEYDAKLKRYAEELSFYRDEITKVREQYQLQQQGEIAKTKMQIDVQLAEFNEGLEVYRARVQKAIEDARLELQKNIEYARSVTDVEQKNKYNQLNKDISVYENTLKKYAEDLIKYQVETNTNIQQFRGNIDKWQVARQTEIQEYSANIQNELNEFNKEATVYQSTVQKAIEQARITLQETLRQAELTTDVSKQNKLQDLVKQIQEYEAKLKRYAEEVQSYNGQIGSKVGEYRANLDRFQLLRTTELQQYQSDIQNELNEFNKEAVEYQSTVQKAIEQARITIQEAIQQAQLTTDVDVKNKAENLAKQVQEYQSILQKYLNDLQSYTAQVNRAMGNYSTSIQRIVSQHQTMTRELEAMKQEYNEYLQLHLGVNYAKAS</sequence>
<feature type="coiled-coil region" evidence="1">
    <location>
        <begin position="733"/>
        <end position="799"/>
    </location>
</feature>
<accession>A0A6M3XTM4</accession>
<proteinExistence type="predicted"/>
<feature type="coiled-coil region" evidence="1">
    <location>
        <begin position="621"/>
        <end position="655"/>
    </location>
</feature>
<organism evidence="2">
    <name type="scientific">viral metagenome</name>
    <dbReference type="NCBI Taxonomy" id="1070528"/>
    <lineage>
        <taxon>unclassified sequences</taxon>
        <taxon>metagenomes</taxon>
        <taxon>organismal metagenomes</taxon>
    </lineage>
</organism>
<dbReference type="AlphaFoldDB" id="A0A6M3XTM4"/>
<keyword evidence="1" id="KW-0175">Coiled coil</keyword>
<feature type="coiled-coil region" evidence="1">
    <location>
        <begin position="381"/>
        <end position="459"/>
    </location>
</feature>
<protein>
    <submittedName>
        <fullName evidence="2">Uncharacterized protein</fullName>
    </submittedName>
</protein>
<reference evidence="2" key="1">
    <citation type="submission" date="2020-03" db="EMBL/GenBank/DDBJ databases">
        <title>The deep terrestrial virosphere.</title>
        <authorList>
            <person name="Holmfeldt K."/>
            <person name="Nilsson E."/>
            <person name="Simone D."/>
            <person name="Lopez-Fernandez M."/>
            <person name="Wu X."/>
            <person name="de Brujin I."/>
            <person name="Lundin D."/>
            <person name="Andersson A."/>
            <person name="Bertilsson S."/>
            <person name="Dopson M."/>
        </authorList>
    </citation>
    <scope>NUCLEOTIDE SEQUENCE</scope>
    <source>
        <strain evidence="2">TM448B01641</strain>
    </source>
</reference>